<keyword evidence="1" id="KW-0560">Oxidoreductase</keyword>
<proteinExistence type="predicted"/>
<evidence type="ECO:0000259" key="2">
    <source>
        <dbReference type="PROSITE" id="PS51387"/>
    </source>
</evidence>
<dbReference type="InterPro" id="IPR006094">
    <property type="entry name" value="Oxid_FAD_bind_N"/>
</dbReference>
<dbReference type="InterPro" id="IPR036318">
    <property type="entry name" value="FAD-bd_PCMH-like_sf"/>
</dbReference>
<dbReference type="Gene3D" id="3.30.70.2520">
    <property type="match status" value="1"/>
</dbReference>
<dbReference type="Gene3D" id="1.10.45.10">
    <property type="entry name" value="Vanillyl-alcohol Oxidase, Chain A, domain 4"/>
    <property type="match status" value="1"/>
</dbReference>
<dbReference type="GO" id="GO:0071949">
    <property type="term" value="F:FAD binding"/>
    <property type="evidence" value="ECO:0007669"/>
    <property type="project" value="InterPro"/>
</dbReference>
<protein>
    <submittedName>
        <fullName evidence="4">FAD-binding protein</fullName>
    </submittedName>
</protein>
<organism evidence="4 6">
    <name type="scientific">Brachybacterium saurashtrense</name>
    <dbReference type="NCBI Taxonomy" id="556288"/>
    <lineage>
        <taxon>Bacteria</taxon>
        <taxon>Bacillati</taxon>
        <taxon>Actinomycetota</taxon>
        <taxon>Actinomycetes</taxon>
        <taxon>Micrococcales</taxon>
        <taxon>Dermabacteraceae</taxon>
        <taxon>Brachybacterium</taxon>
    </lineage>
</organism>
<dbReference type="Gene3D" id="3.30.43.10">
    <property type="entry name" value="Uridine Diphospho-n-acetylenolpyruvylglucosamine Reductase, domain 2"/>
    <property type="match status" value="1"/>
</dbReference>
<dbReference type="PROSITE" id="PS51387">
    <property type="entry name" value="FAD_PCMH"/>
    <property type="match status" value="1"/>
</dbReference>
<keyword evidence="5" id="KW-1185">Reference proteome</keyword>
<evidence type="ECO:0000256" key="1">
    <source>
        <dbReference type="ARBA" id="ARBA00023002"/>
    </source>
</evidence>
<dbReference type="GO" id="GO:0016020">
    <property type="term" value="C:membrane"/>
    <property type="evidence" value="ECO:0007669"/>
    <property type="project" value="InterPro"/>
</dbReference>
<dbReference type="EMBL" id="CP031356">
    <property type="protein sequence ID" value="AXK44841.1"/>
    <property type="molecule type" value="Genomic_DNA"/>
</dbReference>
<evidence type="ECO:0000313" key="4">
    <source>
        <dbReference type="EMBL" id="RRR20817.1"/>
    </source>
</evidence>
<dbReference type="PANTHER" id="PTHR43762">
    <property type="entry name" value="L-GULONOLACTONE OXIDASE"/>
    <property type="match status" value="1"/>
</dbReference>
<dbReference type="Pfam" id="PF01565">
    <property type="entry name" value="FAD_binding_4"/>
    <property type="match status" value="1"/>
</dbReference>
<dbReference type="OrthoDB" id="9800184at2"/>
<sequence length="439" mass="48096">MSTPPRRPARHRTWSGAVRWSPQQVLRPTTTDGVVAAVRTARARGCALRVLGAGHSFSALAATDGITLSLDGLQGLVRADPRTGLATVRGGTRLWVLADLLAPHGLALSVMGDIDRQSLAGAIQTGTHGTGARFTGFAAMVRALRLVLADGSVVETSPSRDPQLFEAARLGLGTLGVVLEVTVQCVPRYRLELVERTVPWDAGVGGFLADSARADHYELFWFPRTDRVTARTMHRLPAAAPRERPARALELLQQEVLGNGVWEALCRGAALAPPLSRPVAELASLVFAGPRVVDDSAAVYVAPRRVRFHESEWALPAECAEEALAALRERFAAERVRVTFPLEIRRAAADDVWLSTAHGRDTVYIAAHRYHREEPGPYLLLVQRTLARFGARPHWGKMHWLGARELSQRYPRFEEFRAVRAAADPDGVFMTPYLRHLLG</sequence>
<dbReference type="GO" id="GO:0003885">
    <property type="term" value="F:D-arabinono-1,4-lactone oxidase activity"/>
    <property type="evidence" value="ECO:0007669"/>
    <property type="project" value="InterPro"/>
</dbReference>
<dbReference type="Pfam" id="PF04030">
    <property type="entry name" value="ALO"/>
    <property type="match status" value="1"/>
</dbReference>
<dbReference type="PANTHER" id="PTHR43762:SF1">
    <property type="entry name" value="D-ARABINONO-1,4-LACTONE OXIDASE"/>
    <property type="match status" value="1"/>
</dbReference>
<dbReference type="SUPFAM" id="SSF56176">
    <property type="entry name" value="FAD-binding/transporter-associated domain-like"/>
    <property type="match status" value="1"/>
</dbReference>
<name>A0A345YLN9_9MICO</name>
<dbReference type="InterPro" id="IPR016166">
    <property type="entry name" value="FAD-bd_PCMH"/>
</dbReference>
<feature type="domain" description="FAD-binding PCMH-type" evidence="2">
    <location>
        <begin position="18"/>
        <end position="188"/>
    </location>
</feature>
<dbReference type="InterPro" id="IPR010031">
    <property type="entry name" value="FAD_lactone_oxidase-like"/>
</dbReference>
<dbReference type="InterPro" id="IPR016167">
    <property type="entry name" value="FAD-bd_PCMH_sub1"/>
</dbReference>
<dbReference type="PIRSF" id="PIRSF000136">
    <property type="entry name" value="LGO_GLO"/>
    <property type="match status" value="1"/>
</dbReference>
<evidence type="ECO:0000313" key="6">
    <source>
        <dbReference type="Proteomes" id="UP000282185"/>
    </source>
</evidence>
<evidence type="ECO:0000313" key="3">
    <source>
        <dbReference type="EMBL" id="AXK44841.1"/>
    </source>
</evidence>
<reference evidence="4 6" key="2">
    <citation type="submission" date="2018-08" db="EMBL/GenBank/DDBJ databases">
        <title>Brachybacterium saurashtrense DSM 23186.</title>
        <authorList>
            <person name="Li Y."/>
        </authorList>
    </citation>
    <scope>NUCLEOTIDE SEQUENCE [LARGE SCALE GENOMIC DNA]</scope>
    <source>
        <strain evidence="4 6">DSM 23186</strain>
    </source>
</reference>
<dbReference type="Gene3D" id="3.30.465.10">
    <property type="match status" value="1"/>
</dbReference>
<accession>A0A345YLN9</accession>
<dbReference type="Proteomes" id="UP000254236">
    <property type="component" value="Chromosome"/>
</dbReference>
<dbReference type="KEGG" id="bsau:DWV08_03810"/>
<dbReference type="InterPro" id="IPR016169">
    <property type="entry name" value="FAD-bd_PCMH_sub2"/>
</dbReference>
<gene>
    <name evidence="3" type="ORF">DWV08_03810</name>
    <name evidence="4" type="ORF">DXU92_16845</name>
</gene>
<dbReference type="InterPro" id="IPR007173">
    <property type="entry name" value="ALO_C"/>
</dbReference>
<evidence type="ECO:0000313" key="5">
    <source>
        <dbReference type="Proteomes" id="UP000254236"/>
    </source>
</evidence>
<dbReference type="RefSeq" id="WP_115412594.1">
    <property type="nucleotide sequence ID" value="NZ_CP031356.1"/>
</dbReference>
<dbReference type="AlphaFoldDB" id="A0A345YLN9"/>
<reference evidence="3 5" key="1">
    <citation type="submission" date="2018-07" db="EMBL/GenBank/DDBJ databases">
        <title>Brachybacterium saurashtrense DSM 23186 genome sequence.</title>
        <authorList>
            <person name="Guo L."/>
        </authorList>
    </citation>
    <scope>NUCLEOTIDE SEQUENCE [LARGE SCALE GENOMIC DNA]</scope>
    <source>
        <strain evidence="3 5">DSM 23186</strain>
    </source>
</reference>
<dbReference type="Proteomes" id="UP000282185">
    <property type="component" value="Unassembled WGS sequence"/>
</dbReference>
<dbReference type="NCBIfam" id="TIGR01679">
    <property type="entry name" value="bact_FAD_ox"/>
    <property type="match status" value="1"/>
</dbReference>
<dbReference type="InterPro" id="IPR016171">
    <property type="entry name" value="Vanillyl_alc_oxidase_C-sub2"/>
</dbReference>
<dbReference type="EMBL" id="QSWH01000013">
    <property type="protein sequence ID" value="RRR20817.1"/>
    <property type="molecule type" value="Genomic_DNA"/>
</dbReference>